<organism evidence="1 2">
    <name type="scientific">Thermophagus xiamenensis</name>
    <dbReference type="NCBI Taxonomy" id="385682"/>
    <lineage>
        <taxon>Bacteria</taxon>
        <taxon>Pseudomonadati</taxon>
        <taxon>Bacteroidota</taxon>
        <taxon>Bacteroidia</taxon>
        <taxon>Marinilabiliales</taxon>
        <taxon>Marinilabiliaceae</taxon>
        <taxon>Thermophagus</taxon>
    </lineage>
</organism>
<dbReference type="InParanoid" id="A0A1I1WL87"/>
<dbReference type="Proteomes" id="UP000181976">
    <property type="component" value="Unassembled WGS sequence"/>
</dbReference>
<protein>
    <submittedName>
        <fullName evidence="1">Uncharacterized protein</fullName>
    </submittedName>
</protein>
<dbReference type="STRING" id="385682.SAMN05444380_104133"/>
<evidence type="ECO:0000313" key="1">
    <source>
        <dbReference type="EMBL" id="SFD95148.1"/>
    </source>
</evidence>
<dbReference type="PROSITE" id="PS51257">
    <property type="entry name" value="PROKAR_LIPOPROTEIN"/>
    <property type="match status" value="1"/>
</dbReference>
<reference evidence="1 2" key="1">
    <citation type="submission" date="2016-10" db="EMBL/GenBank/DDBJ databases">
        <authorList>
            <person name="de Groot N.N."/>
        </authorList>
    </citation>
    <scope>NUCLEOTIDE SEQUENCE [LARGE SCALE GENOMIC DNA]</scope>
    <source>
        <strain evidence="1 2">DSM 19012</strain>
    </source>
</reference>
<evidence type="ECO:0000313" key="2">
    <source>
        <dbReference type="Proteomes" id="UP000181976"/>
    </source>
</evidence>
<dbReference type="OrthoDB" id="1123335at2"/>
<gene>
    <name evidence="1" type="ORF">SAMN05444380_104133</name>
</gene>
<name>A0A1I1WL87_9BACT</name>
<dbReference type="RefSeq" id="WP_138956924.1">
    <property type="nucleotide sequence ID" value="NZ_AFSL01000074.1"/>
</dbReference>
<keyword evidence="2" id="KW-1185">Reference proteome</keyword>
<dbReference type="AlphaFoldDB" id="A0A1I1WL87"/>
<sequence>MKKFTKLLTGLALTVIFFSGCEDDEESEKNYFNVGENEFIISGGLLVNWGIDDSELWHEGYNTDLTLYTEGLTVEELDGEHYFEGNGHLLYFEMFSESGSSLDETTYTFSEEIPYSKGTFDYGEYVYNYDSEDDEPESFSEITDGTVTISKDGSDYIISIECVTNNDETIKGYYKGSLEYIEVEWTWQEFSRSKSELKPYQLIKKK</sequence>
<accession>A0A1I1WL87</accession>
<dbReference type="EMBL" id="FONA01000004">
    <property type="protein sequence ID" value="SFD95148.1"/>
    <property type="molecule type" value="Genomic_DNA"/>
</dbReference>
<proteinExistence type="predicted"/>